<evidence type="ECO:0000313" key="6">
    <source>
        <dbReference type="Proteomes" id="UP000635902"/>
    </source>
</evidence>
<dbReference type="Proteomes" id="UP000635902">
    <property type="component" value="Unassembled WGS sequence"/>
</dbReference>
<dbReference type="PANTHER" id="PTHR21600">
    <property type="entry name" value="MITOCHONDRIAL RNA PSEUDOURIDINE SYNTHASE"/>
    <property type="match status" value="1"/>
</dbReference>
<feature type="domain" description="Pseudouridine synthase RsuA/RluA-like" evidence="4">
    <location>
        <begin position="101"/>
        <end position="272"/>
    </location>
</feature>
<name>A0ABR9ZLX0_9CORY</name>
<sequence>MINPLPIRLGLNPTRARVSTPLTAAEFVGQLISAQRHRNPADDAAALLQRFSAGEVRLDSGEILRPDSPLSPGVFINFYRYPAPEREVPGQLRLLFSDATLLVLDKPPFLATLPRGQHIRETALVRARIQFNVPELSPCHRLDRLTSGVLMMTKRPEARGAYQTMFDRRLPQKTYEAVTELPDNAAFSPIPRFKDWRSWDAPTAQAPWELRHHMIKIRGRLATYLDESLPVEDMNARTLVTGMRVENRQGRDVAVWTLLPKSGRTHQLRVAMRTLGLPILNDPLYEELSDTALLTPDGVLPSPVFVEHEDFTRPMGLIAKRLEFTDPLTEEPRSFSSLY</sequence>
<comment type="catalytic activity">
    <reaction evidence="1">
        <text>a uridine in RNA = a pseudouridine in RNA</text>
        <dbReference type="Rhea" id="RHEA:48348"/>
        <dbReference type="Rhea" id="RHEA-COMP:12068"/>
        <dbReference type="Rhea" id="RHEA-COMP:12069"/>
        <dbReference type="ChEBI" id="CHEBI:65314"/>
        <dbReference type="ChEBI" id="CHEBI:65315"/>
    </reaction>
</comment>
<dbReference type="PROSITE" id="PS01129">
    <property type="entry name" value="PSI_RLU"/>
    <property type="match status" value="1"/>
</dbReference>
<gene>
    <name evidence="5" type="ORF">IRY30_09770</name>
</gene>
<dbReference type="InterPro" id="IPR020103">
    <property type="entry name" value="PsdUridine_synth_cat_dom_sf"/>
</dbReference>
<keyword evidence="6" id="KW-1185">Reference proteome</keyword>
<dbReference type="Pfam" id="PF00849">
    <property type="entry name" value="PseudoU_synth_2"/>
    <property type="match status" value="1"/>
</dbReference>
<dbReference type="InterPro" id="IPR006224">
    <property type="entry name" value="PsdUridine_synth_RluA-like_CS"/>
</dbReference>
<evidence type="ECO:0000313" key="5">
    <source>
        <dbReference type="EMBL" id="MBF4554357.1"/>
    </source>
</evidence>
<organism evidence="5 6">
    <name type="scientific">Corynebacterium suicordis DSM 45110</name>
    <dbReference type="NCBI Taxonomy" id="1121369"/>
    <lineage>
        <taxon>Bacteria</taxon>
        <taxon>Bacillati</taxon>
        <taxon>Actinomycetota</taxon>
        <taxon>Actinomycetes</taxon>
        <taxon>Mycobacteriales</taxon>
        <taxon>Corynebacteriaceae</taxon>
        <taxon>Corynebacterium</taxon>
    </lineage>
</organism>
<dbReference type="InterPro" id="IPR050188">
    <property type="entry name" value="RluA_PseudoU_synthase"/>
</dbReference>
<proteinExistence type="predicted"/>
<evidence type="ECO:0000259" key="4">
    <source>
        <dbReference type="Pfam" id="PF00849"/>
    </source>
</evidence>
<dbReference type="PANTHER" id="PTHR21600:SF84">
    <property type="entry name" value="PSEUDOURIDINE SYNTHASE RSUA_RLUA-LIKE DOMAIN-CONTAINING PROTEIN"/>
    <property type="match status" value="1"/>
</dbReference>
<evidence type="ECO:0000256" key="2">
    <source>
        <dbReference type="ARBA" id="ARBA00031870"/>
    </source>
</evidence>
<dbReference type="EMBL" id="JADKMY010000003">
    <property type="protein sequence ID" value="MBF4554357.1"/>
    <property type="molecule type" value="Genomic_DNA"/>
</dbReference>
<comment type="caution">
    <text evidence="5">The sequence shown here is derived from an EMBL/GenBank/DDBJ whole genome shotgun (WGS) entry which is preliminary data.</text>
</comment>
<evidence type="ECO:0000256" key="3">
    <source>
        <dbReference type="ARBA" id="ARBA00033164"/>
    </source>
</evidence>
<dbReference type="SUPFAM" id="SSF55120">
    <property type="entry name" value="Pseudouridine synthase"/>
    <property type="match status" value="1"/>
</dbReference>
<dbReference type="InterPro" id="IPR006145">
    <property type="entry name" value="PsdUridine_synth_RsuA/RluA"/>
</dbReference>
<protein>
    <recommendedName>
        <fullName evidence="2">RNA pseudouridylate synthase</fullName>
    </recommendedName>
    <alternativeName>
        <fullName evidence="3">RNA-uridine isomerase</fullName>
    </alternativeName>
</protein>
<reference evidence="5 6" key="1">
    <citation type="submission" date="2020-10" db="EMBL/GenBank/DDBJ databases">
        <title>Novel species in genus Corynebacterium.</title>
        <authorList>
            <person name="Zhang G."/>
        </authorList>
    </citation>
    <scope>NUCLEOTIDE SEQUENCE [LARGE SCALE GENOMIC DNA]</scope>
    <source>
        <strain evidence="5 6">DSM 45110</strain>
    </source>
</reference>
<dbReference type="RefSeq" id="WP_194557232.1">
    <property type="nucleotide sequence ID" value="NZ_JADKMY010000003.1"/>
</dbReference>
<accession>A0ABR9ZLX0</accession>
<evidence type="ECO:0000256" key="1">
    <source>
        <dbReference type="ARBA" id="ARBA00000073"/>
    </source>
</evidence>
<dbReference type="Gene3D" id="3.30.2350.10">
    <property type="entry name" value="Pseudouridine synthase"/>
    <property type="match status" value="1"/>
</dbReference>